<comment type="caution">
    <text evidence="1">The sequence shown here is derived from an EMBL/GenBank/DDBJ whole genome shotgun (WGS) entry which is preliminary data.</text>
</comment>
<protein>
    <submittedName>
        <fullName evidence="1">Uncharacterized protein</fullName>
    </submittedName>
</protein>
<organism evidence="1 2">
    <name type="scientific">Naganishia adeliensis</name>
    <dbReference type="NCBI Taxonomy" id="92952"/>
    <lineage>
        <taxon>Eukaryota</taxon>
        <taxon>Fungi</taxon>
        <taxon>Dikarya</taxon>
        <taxon>Basidiomycota</taxon>
        <taxon>Agaricomycotina</taxon>
        <taxon>Tremellomycetes</taxon>
        <taxon>Filobasidiales</taxon>
        <taxon>Filobasidiaceae</taxon>
        <taxon>Naganishia</taxon>
    </lineage>
</organism>
<reference evidence="1" key="1">
    <citation type="submission" date="2023-04" db="EMBL/GenBank/DDBJ databases">
        <title>Draft Genome sequencing of Naganishia species isolated from polar environments using Oxford Nanopore Technology.</title>
        <authorList>
            <person name="Leo P."/>
            <person name="Venkateswaran K."/>
        </authorList>
    </citation>
    <scope>NUCLEOTIDE SEQUENCE</scope>
    <source>
        <strain evidence="1">MNA-CCFEE 5262</strain>
    </source>
</reference>
<accession>A0ACC2WWK7</accession>
<name>A0ACC2WWK7_9TREE</name>
<sequence length="319" mass="35574">MSQEVGYLSAARYGKDLVRVCRVTREGNVHHVVEYTARVMLEGEIETSYTKADNSVVVATDTIKNTVYILSKTSPHVHNPPAFALHIALHFTSTYPHIKKCFVDLQSHKWSRIEVDGKPHGWAFERNGDEKGVVEVCADSTAGKNKTTAYVKAGLKDLLVLKTTGSSFSNFHRDQYTTLPEVDDRMFSTSVDLKYDVQLPPNVPLTIDNIGKIDKFADFQNVYQKTRRATLEVFATDESASVQATMYRTAQRVLRESPSLKSVTYAYPNKHYIAVNLTPFKLENGLGREGGAEVFHPVADPSGLITATVTRKDINSSKL</sequence>
<evidence type="ECO:0000313" key="2">
    <source>
        <dbReference type="Proteomes" id="UP001230649"/>
    </source>
</evidence>
<dbReference type="EMBL" id="JASBWS010000005">
    <property type="protein sequence ID" value="KAJ9115700.1"/>
    <property type="molecule type" value="Genomic_DNA"/>
</dbReference>
<evidence type="ECO:0000313" key="1">
    <source>
        <dbReference type="EMBL" id="KAJ9115700.1"/>
    </source>
</evidence>
<dbReference type="Proteomes" id="UP001230649">
    <property type="component" value="Unassembled WGS sequence"/>
</dbReference>
<keyword evidence="2" id="KW-1185">Reference proteome</keyword>
<proteinExistence type="predicted"/>
<gene>
    <name evidence="1" type="ORF">QFC20_001027</name>
</gene>